<dbReference type="RefSeq" id="WP_189330390.1">
    <property type="nucleotide sequence ID" value="NZ_AP023356.1"/>
</dbReference>
<evidence type="ECO:0000313" key="1">
    <source>
        <dbReference type="EMBL" id="BCJ48061.1"/>
    </source>
</evidence>
<reference evidence="1 2" key="1">
    <citation type="submission" date="2020-08" db="EMBL/GenBank/DDBJ databases">
        <title>Whole genome shotgun sequence of Actinoplanes ianthinogenes NBRC 13996.</title>
        <authorList>
            <person name="Komaki H."/>
            <person name="Tamura T."/>
        </authorList>
    </citation>
    <scope>NUCLEOTIDE SEQUENCE [LARGE SCALE GENOMIC DNA]</scope>
    <source>
        <strain evidence="1 2">NBRC 13996</strain>
    </source>
</reference>
<evidence type="ECO:0008006" key="3">
    <source>
        <dbReference type="Google" id="ProtNLM"/>
    </source>
</evidence>
<dbReference type="EMBL" id="AP023356">
    <property type="protein sequence ID" value="BCJ48061.1"/>
    <property type="molecule type" value="Genomic_DNA"/>
</dbReference>
<keyword evidence="2" id="KW-1185">Reference proteome</keyword>
<dbReference type="InterPro" id="IPR011200">
    <property type="entry name" value="UCP012608"/>
</dbReference>
<proteinExistence type="predicted"/>
<name>A0ABM7M8Y6_9ACTN</name>
<gene>
    <name evidence="1" type="ORF">Aiant_87180</name>
</gene>
<sequence length="313" mass="33815">MTVADVYVEFGAREARDVSPSYERLAYQVASDRELLDRLAGLPEPKRQPNLLFAVVRLLGGPVTDPAGFRAFALERWDEIAAQMLVRATQTNEAGRTAALLPVLAALPQPLALIDVGASAGLCLFPDRYAYRYGARTVGAGLPLLDCTATGFTTPTRLPRVVWRAGLDLNPLDVTDPDDVAWLDALIWPEHTHRRERLRQAVAVARADPPYLVRGDAVTDLPALAAQAPAGATLVVFHTSMVYQLPDPQAFADVVRSLPARWVAVEDPALTGAALPAPPSDALYNVLSLDGVPLAWVRGHGQSVTWFAQDSLT</sequence>
<dbReference type="Pfam" id="PF10094">
    <property type="entry name" value="DUF2332"/>
    <property type="match status" value="1"/>
</dbReference>
<organism evidence="1 2">
    <name type="scientific">Actinoplanes ianthinogenes</name>
    <dbReference type="NCBI Taxonomy" id="122358"/>
    <lineage>
        <taxon>Bacteria</taxon>
        <taxon>Bacillati</taxon>
        <taxon>Actinomycetota</taxon>
        <taxon>Actinomycetes</taxon>
        <taxon>Micromonosporales</taxon>
        <taxon>Micromonosporaceae</taxon>
        <taxon>Actinoplanes</taxon>
    </lineage>
</organism>
<protein>
    <recommendedName>
        <fullName evidence="3">DUF2332 domain-containing protein</fullName>
    </recommendedName>
</protein>
<evidence type="ECO:0000313" key="2">
    <source>
        <dbReference type="Proteomes" id="UP000676967"/>
    </source>
</evidence>
<dbReference type="Proteomes" id="UP000676967">
    <property type="component" value="Chromosome"/>
</dbReference>
<accession>A0ABM7M8Y6</accession>